<evidence type="ECO:0000313" key="2">
    <source>
        <dbReference type="EMBL" id="GFS10710.1"/>
    </source>
</evidence>
<proteinExistence type="predicted"/>
<feature type="region of interest" description="Disordered" evidence="1">
    <location>
        <begin position="1"/>
        <end position="82"/>
    </location>
</feature>
<sequence length="215" mass="23083">MMLASDAPRYTSEDFGLDSHGTWRNSSTVGFSPGKPARQRTTDNDGQRPSEIFGGGRDADNDAGGAAVQQNHDDLDDDDTACGLQTENIPAVEDLVPRAKRLFPDRSVSRLSSTGVFAGSDGRGKSSKLKTPKPRSLFVESAAANNKSRAQLHEDILDLTRVIADGKEAYVRVRSNLEAGNILGRGIRSIHSVGPAPYTSSTGEKDGPLERPYAR</sequence>
<accession>A0AAV4IKX1</accession>
<dbReference type="EMBL" id="BMAT01009635">
    <property type="protein sequence ID" value="GFS10710.1"/>
    <property type="molecule type" value="Genomic_DNA"/>
</dbReference>
<evidence type="ECO:0000256" key="1">
    <source>
        <dbReference type="SAM" id="MobiDB-lite"/>
    </source>
</evidence>
<name>A0AAV4IKX1_9GAST</name>
<gene>
    <name evidence="2" type="ORF">ElyMa_004816500</name>
</gene>
<comment type="caution">
    <text evidence="2">The sequence shown here is derived from an EMBL/GenBank/DDBJ whole genome shotgun (WGS) entry which is preliminary data.</text>
</comment>
<feature type="region of interest" description="Disordered" evidence="1">
    <location>
        <begin position="191"/>
        <end position="215"/>
    </location>
</feature>
<organism evidence="2 3">
    <name type="scientific">Elysia marginata</name>
    <dbReference type="NCBI Taxonomy" id="1093978"/>
    <lineage>
        <taxon>Eukaryota</taxon>
        <taxon>Metazoa</taxon>
        <taxon>Spiralia</taxon>
        <taxon>Lophotrochozoa</taxon>
        <taxon>Mollusca</taxon>
        <taxon>Gastropoda</taxon>
        <taxon>Heterobranchia</taxon>
        <taxon>Euthyneura</taxon>
        <taxon>Panpulmonata</taxon>
        <taxon>Sacoglossa</taxon>
        <taxon>Placobranchoidea</taxon>
        <taxon>Plakobranchidae</taxon>
        <taxon>Elysia</taxon>
    </lineage>
</organism>
<feature type="compositionally biased region" description="Basic and acidic residues" evidence="1">
    <location>
        <begin position="203"/>
        <end position="215"/>
    </location>
</feature>
<dbReference type="AlphaFoldDB" id="A0AAV4IKX1"/>
<dbReference type="Proteomes" id="UP000762676">
    <property type="component" value="Unassembled WGS sequence"/>
</dbReference>
<protein>
    <submittedName>
        <fullName evidence="2">Uncharacterized protein</fullName>
    </submittedName>
</protein>
<evidence type="ECO:0000313" key="3">
    <source>
        <dbReference type="Proteomes" id="UP000762676"/>
    </source>
</evidence>
<keyword evidence="3" id="KW-1185">Reference proteome</keyword>
<reference evidence="2 3" key="1">
    <citation type="journal article" date="2021" name="Elife">
        <title>Chloroplast acquisition without the gene transfer in kleptoplastic sea slugs, Plakobranchus ocellatus.</title>
        <authorList>
            <person name="Maeda T."/>
            <person name="Takahashi S."/>
            <person name="Yoshida T."/>
            <person name="Shimamura S."/>
            <person name="Takaki Y."/>
            <person name="Nagai Y."/>
            <person name="Toyoda A."/>
            <person name="Suzuki Y."/>
            <person name="Arimoto A."/>
            <person name="Ishii H."/>
            <person name="Satoh N."/>
            <person name="Nishiyama T."/>
            <person name="Hasebe M."/>
            <person name="Maruyama T."/>
            <person name="Minagawa J."/>
            <person name="Obokata J."/>
            <person name="Shigenobu S."/>
        </authorList>
    </citation>
    <scope>NUCLEOTIDE SEQUENCE [LARGE SCALE GENOMIC DNA]</scope>
</reference>